<geneLocation type="plasmid" evidence="2 3">
    <name>pHsw1</name>
</geneLocation>
<sequence>MKKHILVVCFLTLSAWLGACKKQDVVHDCDQVEKAPQEFLDYWSFPPGSYWVYKQRGSVPAVFDTVRGGTQTRVFKPGQATYGLPTCVTLYEAHFTHSNRTFFRGYSSLQNFAGGESLFCQGSGNEWGVQQSNEAGNIYSTGLILVYPLPPPGTMLSRLGPTLLDTVPVTVPAGRFPHSLHFGTAFIDSTTSGINFLRRFHLARGVGYTRKVYTRIGTWELVAYKINP</sequence>
<keyword evidence="1" id="KW-0732">Signal</keyword>
<dbReference type="OrthoDB" id="888919at2"/>
<gene>
    <name evidence="2" type="ORF">Hsw_PA0119</name>
</gene>
<dbReference type="PATRIC" id="fig|1227739.3.peg.148"/>
<keyword evidence="3" id="KW-1185">Reference proteome</keyword>
<dbReference type="HOGENOM" id="CLU_1213493_0_0_10"/>
<proteinExistence type="predicted"/>
<dbReference type="RefSeq" id="WP_044000379.1">
    <property type="nucleotide sequence ID" value="NZ_CP007144.1"/>
</dbReference>
<feature type="chain" id="PRO_5004910950" description="Lipoprotein" evidence="1">
    <location>
        <begin position="20"/>
        <end position="228"/>
    </location>
</feature>
<dbReference type="AlphaFoldDB" id="W8EUP1"/>
<name>W8EUP1_9BACT</name>
<keyword evidence="2" id="KW-0614">Plasmid</keyword>
<dbReference type="PROSITE" id="PS51257">
    <property type="entry name" value="PROKAR_LIPOPROTEIN"/>
    <property type="match status" value="1"/>
</dbReference>
<protein>
    <recommendedName>
        <fullName evidence="4">Lipoprotein</fullName>
    </recommendedName>
</protein>
<evidence type="ECO:0000256" key="1">
    <source>
        <dbReference type="SAM" id="SignalP"/>
    </source>
</evidence>
<evidence type="ECO:0000313" key="3">
    <source>
        <dbReference type="Proteomes" id="UP000019423"/>
    </source>
</evidence>
<reference evidence="2 3" key="1">
    <citation type="submission" date="2014-01" db="EMBL/GenBank/DDBJ databases">
        <title>Complete sequence of plasmid1 of ionizing-radiation resistance bacterium Hymenobacter swuensis DY53.</title>
        <authorList>
            <person name="Jung J.-H."/>
            <person name="Jeong S.-W."/>
            <person name="Joe M.-H."/>
            <person name="Cho y.-j."/>
            <person name="Kim M.-K."/>
            <person name="Lim S.-Y."/>
        </authorList>
    </citation>
    <scope>NUCLEOTIDE SEQUENCE [LARGE SCALE GENOMIC DNA]</scope>
    <source>
        <strain evidence="2 3">DY53</strain>
        <plasmid evidence="2 3">pHsw1</plasmid>
    </source>
</reference>
<evidence type="ECO:0008006" key="4">
    <source>
        <dbReference type="Google" id="ProtNLM"/>
    </source>
</evidence>
<accession>W8EUP1</accession>
<dbReference type="Proteomes" id="UP000019423">
    <property type="component" value="Plasmid pHsw1"/>
</dbReference>
<feature type="signal peptide" evidence="1">
    <location>
        <begin position="1"/>
        <end position="19"/>
    </location>
</feature>
<organism evidence="2 3">
    <name type="scientific">Hymenobacter swuensis DY53</name>
    <dbReference type="NCBI Taxonomy" id="1227739"/>
    <lineage>
        <taxon>Bacteria</taxon>
        <taxon>Pseudomonadati</taxon>
        <taxon>Bacteroidota</taxon>
        <taxon>Cytophagia</taxon>
        <taxon>Cytophagales</taxon>
        <taxon>Hymenobacteraceae</taxon>
        <taxon>Hymenobacter</taxon>
    </lineage>
</organism>
<dbReference type="EMBL" id="CP007144">
    <property type="protein sequence ID" value="AHJ95452.1"/>
    <property type="molecule type" value="Genomic_DNA"/>
</dbReference>
<evidence type="ECO:0000313" key="2">
    <source>
        <dbReference type="EMBL" id="AHJ95452.1"/>
    </source>
</evidence>
<dbReference type="KEGG" id="hsw:Hsw_PA0119"/>